<organism evidence="1 2">
    <name type="scientific">Sphingobium phenoxybenzoativorans</name>
    <dbReference type="NCBI Taxonomy" id="1592790"/>
    <lineage>
        <taxon>Bacteria</taxon>
        <taxon>Pseudomonadati</taxon>
        <taxon>Pseudomonadota</taxon>
        <taxon>Alphaproteobacteria</taxon>
        <taxon>Sphingomonadales</taxon>
        <taxon>Sphingomonadaceae</taxon>
        <taxon>Sphingobium</taxon>
    </lineage>
</organism>
<sequence length="109" mass="12491">MSLLGDILSGGSFEDAPATDPDLIKQIELQHEIDFDNALDFFSPTIRWLSGEIADQFLLDRNKIEEHLFGIPDEHVRYLVEPFGWVFLAHHAARALGYPNPPQLKIRRH</sequence>
<keyword evidence="2" id="KW-1185">Reference proteome</keyword>
<proteinExistence type="predicted"/>
<name>A0A975K838_9SPHN</name>
<dbReference type="RefSeq" id="WP_212608887.1">
    <property type="nucleotide sequence ID" value="NZ_CP073910.1"/>
</dbReference>
<dbReference type="Proteomes" id="UP000681425">
    <property type="component" value="Chromosome"/>
</dbReference>
<dbReference type="KEGG" id="spph:KFK14_19700"/>
<gene>
    <name evidence="1" type="ORF">KFK14_19700</name>
</gene>
<reference evidence="1" key="1">
    <citation type="submission" date="2021-04" db="EMBL/GenBank/DDBJ databases">
        <title>Isolation of p-tert-butylphenol degrading bacteria Sphingobium phenoxybenzoativorans Tas13 from active sludge.</title>
        <authorList>
            <person name="Li Y."/>
        </authorList>
    </citation>
    <scope>NUCLEOTIDE SEQUENCE</scope>
    <source>
        <strain evidence="1">Tas13</strain>
    </source>
</reference>
<accession>A0A975K838</accession>
<dbReference type="AlphaFoldDB" id="A0A975K838"/>
<evidence type="ECO:0000313" key="1">
    <source>
        <dbReference type="EMBL" id="QUT05197.1"/>
    </source>
</evidence>
<protein>
    <submittedName>
        <fullName evidence="1">Uncharacterized protein</fullName>
    </submittedName>
</protein>
<dbReference type="EMBL" id="CP073910">
    <property type="protein sequence ID" value="QUT05197.1"/>
    <property type="molecule type" value="Genomic_DNA"/>
</dbReference>
<evidence type="ECO:0000313" key="2">
    <source>
        <dbReference type="Proteomes" id="UP000681425"/>
    </source>
</evidence>